<protein>
    <submittedName>
        <fullName evidence="2">PAS domain-containing protein</fullName>
    </submittedName>
</protein>
<evidence type="ECO:0000313" key="3">
    <source>
        <dbReference type="Proteomes" id="UP001230207"/>
    </source>
</evidence>
<proteinExistence type="predicted"/>
<dbReference type="EMBL" id="JAUSVF010000001">
    <property type="protein sequence ID" value="MDQ0321825.1"/>
    <property type="molecule type" value="Genomic_DNA"/>
</dbReference>
<evidence type="ECO:0000256" key="1">
    <source>
        <dbReference type="SAM" id="MobiDB-lite"/>
    </source>
</evidence>
<comment type="caution">
    <text evidence="2">The sequence shown here is derived from an EMBL/GenBank/DDBJ whole genome shotgun (WGS) entry which is preliminary data.</text>
</comment>
<dbReference type="Proteomes" id="UP001230207">
    <property type="component" value="Unassembled WGS sequence"/>
</dbReference>
<dbReference type="SUPFAM" id="SSF55785">
    <property type="entry name" value="PYP-like sensor domain (PAS domain)"/>
    <property type="match status" value="1"/>
</dbReference>
<gene>
    <name evidence="2" type="ORF">QO002_003963</name>
</gene>
<dbReference type="InterPro" id="IPR035965">
    <property type="entry name" value="PAS-like_dom_sf"/>
</dbReference>
<keyword evidence="3" id="KW-1185">Reference proteome</keyword>
<organism evidence="2 3">
    <name type="scientific">Pararhizobium capsulatum DSM 1112</name>
    <dbReference type="NCBI Taxonomy" id="1121113"/>
    <lineage>
        <taxon>Bacteria</taxon>
        <taxon>Pseudomonadati</taxon>
        <taxon>Pseudomonadota</taxon>
        <taxon>Alphaproteobacteria</taxon>
        <taxon>Hyphomicrobiales</taxon>
        <taxon>Rhizobiaceae</taxon>
        <taxon>Rhizobium/Agrobacterium group</taxon>
        <taxon>Pararhizobium</taxon>
    </lineage>
</organism>
<feature type="region of interest" description="Disordered" evidence="1">
    <location>
        <begin position="81"/>
        <end position="100"/>
    </location>
</feature>
<reference evidence="2 3" key="1">
    <citation type="submission" date="2023-07" db="EMBL/GenBank/DDBJ databases">
        <title>Genomic Encyclopedia of Type Strains, Phase IV (KMG-IV): sequencing the most valuable type-strain genomes for metagenomic binning, comparative biology and taxonomic classification.</title>
        <authorList>
            <person name="Goeker M."/>
        </authorList>
    </citation>
    <scope>NUCLEOTIDE SEQUENCE [LARGE SCALE GENOMIC DNA]</scope>
    <source>
        <strain evidence="2 3">DSM 1112</strain>
    </source>
</reference>
<sequence>MDEISASLASLRDATDVLIALYDADDRLRYANAAFRATFALDPEETPLWPDLMRRNRSLGLGTIIRVDDFEAWVTSAQSRRGNCRSGPTRPILSTGAGCG</sequence>
<evidence type="ECO:0000313" key="2">
    <source>
        <dbReference type="EMBL" id="MDQ0321825.1"/>
    </source>
</evidence>
<accession>A0ABU0BU98</accession>
<name>A0ABU0BU98_9HYPH</name>